<evidence type="ECO:0000313" key="8">
    <source>
        <dbReference type="Proteomes" id="UP000253769"/>
    </source>
</evidence>
<sequence length="253" mass="26759">MEQFGLLIISLLANLLSALAGGGAGLLQFPVLLFLGLSFATALATHKIASVALGVGATLRHLREGSLEPRFALFMLGCGLPGVILGANLILDLDETLAVLALGCLTCGLGLYSIFKQELGMSASRRNRDLNGMLIGGAGLFVIGALNGSLTSGTGLFVTMWLVRWFGLDYQRAVAYTLILVGLFWNGFGALAVALQTPPRWEWLPVLLIGSMLGAYFGAHLGIAKGNRTIKRCFEVLTLLVGAKLIWDGLIGL</sequence>
<name>A0A369WAX9_9GAMM</name>
<keyword evidence="4 6" id="KW-1133">Transmembrane helix</keyword>
<dbReference type="Proteomes" id="UP000253769">
    <property type="component" value="Unassembled WGS sequence"/>
</dbReference>
<dbReference type="Pfam" id="PF01925">
    <property type="entry name" value="TauE"/>
    <property type="match status" value="1"/>
</dbReference>
<dbReference type="AlphaFoldDB" id="A0A369WAX9"/>
<protein>
    <recommendedName>
        <fullName evidence="6">Probable membrane transporter protein</fullName>
    </recommendedName>
</protein>
<evidence type="ECO:0000256" key="5">
    <source>
        <dbReference type="ARBA" id="ARBA00023136"/>
    </source>
</evidence>
<dbReference type="GO" id="GO:0005886">
    <property type="term" value="C:plasma membrane"/>
    <property type="evidence" value="ECO:0007669"/>
    <property type="project" value="UniProtKB-SubCell"/>
</dbReference>
<dbReference type="OrthoDB" id="8559109at2"/>
<evidence type="ECO:0000256" key="2">
    <source>
        <dbReference type="ARBA" id="ARBA00009142"/>
    </source>
</evidence>
<dbReference type="InterPro" id="IPR051598">
    <property type="entry name" value="TSUP/Inactive_protease-like"/>
</dbReference>
<proteinExistence type="inferred from homology"/>
<evidence type="ECO:0000256" key="3">
    <source>
        <dbReference type="ARBA" id="ARBA00022692"/>
    </source>
</evidence>
<feature type="transmembrane region" description="Helical" evidence="6">
    <location>
        <begin position="135"/>
        <end position="162"/>
    </location>
</feature>
<evidence type="ECO:0000256" key="4">
    <source>
        <dbReference type="ARBA" id="ARBA00022989"/>
    </source>
</evidence>
<comment type="caution">
    <text evidence="7">The sequence shown here is derived from an EMBL/GenBank/DDBJ whole genome shotgun (WGS) entry which is preliminary data.</text>
</comment>
<feature type="transmembrane region" description="Helical" evidence="6">
    <location>
        <begin position="97"/>
        <end position="115"/>
    </location>
</feature>
<keyword evidence="8" id="KW-1185">Reference proteome</keyword>
<keyword evidence="6" id="KW-1003">Cell membrane</keyword>
<comment type="subcellular location">
    <subcellularLocation>
        <location evidence="6">Cell membrane</location>
        <topology evidence="6">Multi-pass membrane protein</topology>
    </subcellularLocation>
    <subcellularLocation>
        <location evidence="1">Membrane</location>
        <topology evidence="1">Multi-pass membrane protein</topology>
    </subcellularLocation>
</comment>
<gene>
    <name evidence="7" type="ORF">DV711_14890</name>
</gene>
<feature type="transmembrane region" description="Helical" evidence="6">
    <location>
        <begin position="202"/>
        <end position="223"/>
    </location>
</feature>
<accession>A0A369WAX9</accession>
<evidence type="ECO:0000256" key="1">
    <source>
        <dbReference type="ARBA" id="ARBA00004141"/>
    </source>
</evidence>
<evidence type="ECO:0000256" key="6">
    <source>
        <dbReference type="RuleBase" id="RU363041"/>
    </source>
</evidence>
<dbReference type="PANTHER" id="PTHR43701:SF5">
    <property type="entry name" value="MEMBRANE TRANSPORTER PROTEIN-RELATED"/>
    <property type="match status" value="1"/>
</dbReference>
<feature type="transmembrane region" description="Helical" evidence="6">
    <location>
        <begin position="174"/>
        <end position="195"/>
    </location>
</feature>
<feature type="transmembrane region" description="Helical" evidence="6">
    <location>
        <begin position="71"/>
        <end position="91"/>
    </location>
</feature>
<keyword evidence="5 6" id="KW-0472">Membrane</keyword>
<keyword evidence="3 6" id="KW-0812">Transmembrane</keyword>
<dbReference type="InterPro" id="IPR002781">
    <property type="entry name" value="TM_pro_TauE-like"/>
</dbReference>
<dbReference type="EMBL" id="QQOH01000004">
    <property type="protein sequence ID" value="RDE19168.1"/>
    <property type="molecule type" value="Genomic_DNA"/>
</dbReference>
<reference evidence="7 8" key="1">
    <citation type="submission" date="2018-07" db="EMBL/GenBank/DDBJ databases">
        <title>Motiliproteus coralliicola sp. nov., a bacterium isolated from Coral.</title>
        <authorList>
            <person name="Wang G."/>
        </authorList>
    </citation>
    <scope>NUCLEOTIDE SEQUENCE [LARGE SCALE GENOMIC DNA]</scope>
    <source>
        <strain evidence="7 8">C34</strain>
    </source>
</reference>
<organism evidence="7 8">
    <name type="scientific">Motiliproteus coralliicola</name>
    <dbReference type="NCBI Taxonomy" id="2283196"/>
    <lineage>
        <taxon>Bacteria</taxon>
        <taxon>Pseudomonadati</taxon>
        <taxon>Pseudomonadota</taxon>
        <taxon>Gammaproteobacteria</taxon>
        <taxon>Oceanospirillales</taxon>
        <taxon>Oceanospirillaceae</taxon>
        <taxon>Motiliproteus</taxon>
    </lineage>
</organism>
<dbReference type="PANTHER" id="PTHR43701">
    <property type="entry name" value="MEMBRANE TRANSPORTER PROTEIN MJ0441-RELATED"/>
    <property type="match status" value="1"/>
</dbReference>
<evidence type="ECO:0000313" key="7">
    <source>
        <dbReference type="EMBL" id="RDE19168.1"/>
    </source>
</evidence>
<comment type="similarity">
    <text evidence="2 6">Belongs to the 4-toluene sulfonate uptake permease (TSUP) (TC 2.A.102) family.</text>
</comment>
<feature type="transmembrane region" description="Helical" evidence="6">
    <location>
        <begin position="30"/>
        <end position="59"/>
    </location>
</feature>